<evidence type="ECO:0000256" key="6">
    <source>
        <dbReference type="ARBA" id="ARBA00023136"/>
    </source>
</evidence>
<feature type="domain" description="Membrane transport protein MMPL" evidence="8">
    <location>
        <begin position="42"/>
        <end position="365"/>
    </location>
</feature>
<evidence type="ECO:0000313" key="9">
    <source>
        <dbReference type="EMBL" id="PKG26392.1"/>
    </source>
</evidence>
<evidence type="ECO:0000256" key="2">
    <source>
        <dbReference type="ARBA" id="ARBA00010157"/>
    </source>
</evidence>
<dbReference type="Proteomes" id="UP000233343">
    <property type="component" value="Unassembled WGS sequence"/>
</dbReference>
<evidence type="ECO:0000256" key="4">
    <source>
        <dbReference type="ARBA" id="ARBA00022692"/>
    </source>
</evidence>
<feature type="transmembrane region" description="Helical" evidence="7">
    <location>
        <begin position="867"/>
        <end position="886"/>
    </location>
</feature>
<feature type="transmembrane region" description="Helical" evidence="7">
    <location>
        <begin position="925"/>
        <end position="947"/>
    </location>
</feature>
<feature type="domain" description="Membrane transport protein MMPL" evidence="8">
    <location>
        <begin position="739"/>
        <end position="1024"/>
    </location>
</feature>
<protein>
    <submittedName>
        <fullName evidence="9">MMPL family transporter</fullName>
    </submittedName>
</protein>
<reference evidence="9 10" key="1">
    <citation type="journal article" date="2010" name="Int. J. Syst. Evol. Microbiol.">
        <title>Bacillus horneckiae sp. nov., isolated from a spacecraft-assembly clean room.</title>
        <authorList>
            <person name="Vaishampayan P."/>
            <person name="Probst A."/>
            <person name="Krishnamurthi S."/>
            <person name="Ghosh S."/>
            <person name="Osman S."/>
            <person name="McDowall A."/>
            <person name="Ruckmani A."/>
            <person name="Mayilraj S."/>
            <person name="Venkateswaran K."/>
        </authorList>
    </citation>
    <scope>NUCLEOTIDE SEQUENCE [LARGE SCALE GENOMIC DNA]</scope>
    <source>
        <strain evidence="10">1PO1SC</strain>
    </source>
</reference>
<feature type="transmembrane region" description="Helical" evidence="7">
    <location>
        <begin position="893"/>
        <end position="913"/>
    </location>
</feature>
<evidence type="ECO:0000256" key="3">
    <source>
        <dbReference type="ARBA" id="ARBA00022475"/>
    </source>
</evidence>
<comment type="subcellular location">
    <subcellularLocation>
        <location evidence="1">Cell membrane</location>
        <topology evidence="1">Multi-pass membrane protein</topology>
    </subcellularLocation>
</comment>
<feature type="transmembrane region" description="Helical" evidence="7">
    <location>
        <begin position="968"/>
        <end position="991"/>
    </location>
</feature>
<evidence type="ECO:0000256" key="5">
    <source>
        <dbReference type="ARBA" id="ARBA00022989"/>
    </source>
</evidence>
<proteinExistence type="inferred from homology"/>
<dbReference type="RefSeq" id="WP_066198317.1">
    <property type="nucleotide sequence ID" value="NZ_JARMMB010000010.1"/>
</dbReference>
<dbReference type="EMBL" id="PISD01000068">
    <property type="protein sequence ID" value="PKG26392.1"/>
    <property type="molecule type" value="Genomic_DNA"/>
</dbReference>
<evidence type="ECO:0000313" key="10">
    <source>
        <dbReference type="Proteomes" id="UP000233343"/>
    </source>
</evidence>
<keyword evidence="6 7" id="KW-0472">Membrane</keyword>
<feature type="transmembrane region" description="Helical" evidence="7">
    <location>
        <begin position="310"/>
        <end position="333"/>
    </location>
</feature>
<evidence type="ECO:0000259" key="8">
    <source>
        <dbReference type="Pfam" id="PF03176"/>
    </source>
</evidence>
<sequence>MSKLKNIRSLLFIGWIVIAFVSFLWMPNMEQLVREKGQITIPEDAPSKEAAQLLEEMNENANTYDFIAVLGSSDGKEMSDQQKNEAEDILNHLQDEQTSLGIEEMTTHLDGEEAAKLLTAEDGSTILAQISVDRDKGELEEVTESLRQQLRADTIEVSLTGNELIMEDFVQATQDGIKKTEAIAVVFILIVLVLVFRSPIIPVISLLAVGVSYIVSMSIIANLVDSFNYPFSNFTQVFLVVILFGIGTDYNILLFTRFKEELSMQESVLEALKVTYRTAGKTVLYSGLAVFIGFVVLLFAQFGLYQASSAVAIGVAILVAVLYTFNPFFMYMLGKKMFWPSKRFDGHADSKFWGFLSGHTIKRPFISLLLVLLISLPFVFKYSGDLSYNDLLEVDDSFESKQGINRIEEHFPAGFSAPATLVIKSEQPLNQQEALQSIDELTEKILSVDGVSKVQSITRPAGEKIPELYLNDQTDQLNQGIGDADSGVGTIHDGLSTAENELSANQNSDQLADVQTLIDGTANARNGAALLSDALNQLSAGIQSGNSGAEELSSSVTEVKNSVEELSNASSTLVSGYSQLETGLSSMGHIFTQMSSAAEGMLEAFNQIEQSLSGYIKNNPEAAADPQIQTALGTATAAKEHVNSLINQLEDAYPQYEAAMSQFAQANDGLMNLDNGLSLLHSGLNDLEAGANKLQSGLEDGVNASKEMATKSSELETGLGKINEGQTLLQTGLSDLSEKMVELQAGLAESTEGLNQVGNGLQEAQTYLGGLSQSKASDKFFIPEEVLEGEEFKQAMNLYLSEDYHMTSLTIVLEENPYTNDAMKVMEEVNQQLPAAFSATALQNAEYAIGGQTQQNIDLQNIATDDFARTATIMLIGIGIVLMIITRSIMQPIYIIAALLLAYYTSLGISEWISQALFDVSELAWNVPFFGFIMIIALGVDYSIFLMMRFNEIEGNPVEAILIAARNIGGVVISAAIILGGTFAALIPSGVITLIEVALVVIIGLIMLSFLMLPVLVPSFLTIGEKLKRKRE</sequence>
<organism evidence="9 10">
    <name type="scientific">Cytobacillus horneckiae</name>
    <dbReference type="NCBI Taxonomy" id="549687"/>
    <lineage>
        <taxon>Bacteria</taxon>
        <taxon>Bacillati</taxon>
        <taxon>Bacillota</taxon>
        <taxon>Bacilli</taxon>
        <taxon>Bacillales</taxon>
        <taxon>Bacillaceae</taxon>
        <taxon>Cytobacillus</taxon>
    </lineage>
</organism>
<dbReference type="SUPFAM" id="SSF82866">
    <property type="entry name" value="Multidrug efflux transporter AcrB transmembrane domain"/>
    <property type="match status" value="2"/>
</dbReference>
<gene>
    <name evidence="9" type="ORF">CWS20_24125</name>
</gene>
<dbReference type="InterPro" id="IPR050545">
    <property type="entry name" value="Mycobact_MmpL"/>
</dbReference>
<dbReference type="AlphaFoldDB" id="A0A2N0ZA62"/>
<keyword evidence="4 7" id="KW-0812">Transmembrane</keyword>
<dbReference type="Gene3D" id="1.20.1640.10">
    <property type="entry name" value="Multidrug efflux transporter AcrB transmembrane domain"/>
    <property type="match status" value="2"/>
</dbReference>
<dbReference type="InterPro" id="IPR004869">
    <property type="entry name" value="MMPL_dom"/>
</dbReference>
<feature type="transmembrane region" description="Helical" evidence="7">
    <location>
        <begin position="180"/>
        <end position="196"/>
    </location>
</feature>
<dbReference type="Gene3D" id="1.10.287.950">
    <property type="entry name" value="Methyl-accepting chemotaxis protein"/>
    <property type="match status" value="1"/>
</dbReference>
<feature type="transmembrane region" description="Helical" evidence="7">
    <location>
        <begin position="997"/>
        <end position="1021"/>
    </location>
</feature>
<dbReference type="PANTHER" id="PTHR33406:SF6">
    <property type="entry name" value="MEMBRANE PROTEIN YDGH-RELATED"/>
    <property type="match status" value="1"/>
</dbReference>
<evidence type="ECO:0000256" key="1">
    <source>
        <dbReference type="ARBA" id="ARBA00004651"/>
    </source>
</evidence>
<keyword evidence="10" id="KW-1185">Reference proteome</keyword>
<accession>A0A2N0ZA62</accession>
<evidence type="ECO:0000256" key="7">
    <source>
        <dbReference type="SAM" id="Phobius"/>
    </source>
</evidence>
<feature type="transmembrane region" description="Helical" evidence="7">
    <location>
        <begin position="236"/>
        <end position="255"/>
    </location>
</feature>
<name>A0A2N0ZA62_9BACI</name>
<dbReference type="PANTHER" id="PTHR33406">
    <property type="entry name" value="MEMBRANE PROTEIN MJ1562-RELATED"/>
    <property type="match status" value="1"/>
</dbReference>
<feature type="transmembrane region" description="Helical" evidence="7">
    <location>
        <begin position="283"/>
        <end position="304"/>
    </location>
</feature>
<feature type="transmembrane region" description="Helical" evidence="7">
    <location>
        <begin position="203"/>
        <end position="224"/>
    </location>
</feature>
<feature type="transmembrane region" description="Helical" evidence="7">
    <location>
        <begin position="7"/>
        <end position="26"/>
    </location>
</feature>
<comment type="caution">
    <text evidence="9">The sequence shown here is derived from an EMBL/GenBank/DDBJ whole genome shotgun (WGS) entry which is preliminary data.</text>
</comment>
<dbReference type="GO" id="GO:0005886">
    <property type="term" value="C:plasma membrane"/>
    <property type="evidence" value="ECO:0007669"/>
    <property type="project" value="UniProtKB-SubCell"/>
</dbReference>
<comment type="similarity">
    <text evidence="2">Belongs to the resistance-nodulation-cell division (RND) (TC 2.A.6) family. MmpL subfamily.</text>
</comment>
<keyword evidence="5 7" id="KW-1133">Transmembrane helix</keyword>
<dbReference type="Pfam" id="PF03176">
    <property type="entry name" value="MMPL"/>
    <property type="match status" value="2"/>
</dbReference>
<keyword evidence="3" id="KW-1003">Cell membrane</keyword>